<proteinExistence type="predicted"/>
<sequence>MIELSGAVYETILPKGNSLELKEDKGGEVLLEQDLPGSVSLALMVELCPNCKSYWENVSNSHPELRGQLAKHGIRNCSGVEFYLRDRNRGCAKFSSFAGTDETFAILQINNSDQLACAKIAFVANTVKRD</sequence>
<accession>A0A2H0VKG8</accession>
<reference evidence="2" key="1">
    <citation type="submission" date="2017-09" db="EMBL/GenBank/DDBJ databases">
        <title>Depth-based differentiation of microbial function through sediment-hosted aquifers and enrichment of novel symbionts in the deep terrestrial subsurface.</title>
        <authorList>
            <person name="Probst A.J."/>
            <person name="Ladd B."/>
            <person name="Jarett J.K."/>
            <person name="Geller-Mcgrath D.E."/>
            <person name="Sieber C.M.K."/>
            <person name="Emerson J.B."/>
            <person name="Anantharaman K."/>
            <person name="Thomas B.C."/>
            <person name="Malmstrom R."/>
            <person name="Stieglmeier M."/>
            <person name="Klingl A."/>
            <person name="Woyke T."/>
            <person name="Ryan C.M."/>
            <person name="Banfield J.F."/>
        </authorList>
    </citation>
    <scope>NUCLEOTIDE SEQUENCE [LARGE SCALE GENOMIC DNA]</scope>
</reference>
<gene>
    <name evidence="1" type="ORF">COT87_02800</name>
</gene>
<organism evidence="1 2">
    <name type="scientific">Candidatus Collierbacteria bacterium CG10_big_fil_rev_8_21_14_0_10_44_9</name>
    <dbReference type="NCBI Taxonomy" id="1974535"/>
    <lineage>
        <taxon>Bacteria</taxon>
        <taxon>Candidatus Collieribacteriota</taxon>
    </lineage>
</organism>
<evidence type="ECO:0000313" key="1">
    <source>
        <dbReference type="EMBL" id="PIR98810.1"/>
    </source>
</evidence>
<protein>
    <submittedName>
        <fullName evidence="1">Uncharacterized protein</fullName>
    </submittedName>
</protein>
<evidence type="ECO:0000313" key="2">
    <source>
        <dbReference type="Proteomes" id="UP000230796"/>
    </source>
</evidence>
<name>A0A2H0VKG8_9BACT</name>
<dbReference type="Proteomes" id="UP000230796">
    <property type="component" value="Unassembled WGS sequence"/>
</dbReference>
<dbReference type="EMBL" id="PFAF01000058">
    <property type="protein sequence ID" value="PIR98810.1"/>
    <property type="molecule type" value="Genomic_DNA"/>
</dbReference>
<comment type="caution">
    <text evidence="1">The sequence shown here is derived from an EMBL/GenBank/DDBJ whole genome shotgun (WGS) entry which is preliminary data.</text>
</comment>
<dbReference type="AlphaFoldDB" id="A0A2H0VKG8"/>